<dbReference type="InterPro" id="IPR014710">
    <property type="entry name" value="RmlC-like_jellyroll"/>
</dbReference>
<dbReference type="InterPro" id="IPR010282">
    <property type="entry name" value="Uncharacterised_HutD/Ves"/>
</dbReference>
<comment type="caution">
    <text evidence="1">The sequence shown here is derived from an EMBL/GenBank/DDBJ whole genome shotgun (WGS) entry which is preliminary data.</text>
</comment>
<dbReference type="InterPro" id="IPR011051">
    <property type="entry name" value="RmlC_Cupin_sf"/>
</dbReference>
<accession>A0A4S3ZSP2</accession>
<gene>
    <name evidence="1" type="ORF">E6C51_15050</name>
</gene>
<evidence type="ECO:0000313" key="2">
    <source>
        <dbReference type="Proteomes" id="UP000310754"/>
    </source>
</evidence>
<keyword evidence="2" id="KW-1185">Reference proteome</keyword>
<dbReference type="Proteomes" id="UP000310754">
    <property type="component" value="Unassembled WGS sequence"/>
</dbReference>
<name>A0A4S3ZSP2_9HYPH</name>
<dbReference type="CDD" id="cd20293">
    <property type="entry name" value="cupin_HutD_N"/>
    <property type="match status" value="1"/>
</dbReference>
<dbReference type="Pfam" id="PF05962">
    <property type="entry name" value="HutD"/>
    <property type="match status" value="1"/>
</dbReference>
<dbReference type="AlphaFoldDB" id="A0A4S3ZSP2"/>
<evidence type="ECO:0000313" key="1">
    <source>
        <dbReference type="EMBL" id="THF48676.1"/>
    </source>
</evidence>
<reference evidence="1 2" key="1">
    <citation type="submission" date="2019-04" db="EMBL/GenBank/DDBJ databases">
        <title>Rhizobium terrae sp. nov., isolated from a paddy soil.</title>
        <authorList>
            <person name="Lin S.-Y."/>
            <person name="Hameed A."/>
            <person name="Huang H.-I."/>
            <person name="Young C.-C."/>
        </authorList>
    </citation>
    <scope>NUCLEOTIDE SEQUENCE [LARGE SCALE GENOMIC DNA]</scope>
    <source>
        <strain evidence="1 2">CC-HIH110</strain>
    </source>
</reference>
<proteinExistence type="predicted"/>
<dbReference type="Gene3D" id="2.60.120.10">
    <property type="entry name" value="Jelly Rolls"/>
    <property type="match status" value="1"/>
</dbReference>
<dbReference type="SUPFAM" id="SSF51182">
    <property type="entry name" value="RmlC-like cupins"/>
    <property type="match status" value="1"/>
</dbReference>
<dbReference type="PANTHER" id="PTHR37943:SF1">
    <property type="entry name" value="PROTEIN VES"/>
    <property type="match status" value="1"/>
</dbReference>
<sequence>MPMRAMTLHWIAPRKRVCVCPAYWAIDMQIIPRSSYQRMPWKNGKGLTEEVIVAPLGSTMETFDWRLSIAHVGEDGPFSIFPGVDRSIALLDGEGLRLDLPNGDSKVLRPYGEPFAFAGEWAISSSNIGGPTIDLNIMTRRGCYQHSMHRYRSVEPLRIRADSDTILVFKSAAEIKTREGVISTTPFSSVVLSAGDDITITASDILHLLVIELQSNL</sequence>
<dbReference type="PANTHER" id="PTHR37943">
    <property type="entry name" value="PROTEIN VES"/>
    <property type="match status" value="1"/>
</dbReference>
<protein>
    <submittedName>
        <fullName evidence="1">HutD family protein</fullName>
    </submittedName>
</protein>
<dbReference type="EMBL" id="SSOA01000008">
    <property type="protein sequence ID" value="THF48676.1"/>
    <property type="molecule type" value="Genomic_DNA"/>
</dbReference>
<organism evidence="1 2">
    <name type="scientific">Allorhizobium terrae</name>
    <dbReference type="NCBI Taxonomy" id="1848972"/>
    <lineage>
        <taxon>Bacteria</taxon>
        <taxon>Pseudomonadati</taxon>
        <taxon>Pseudomonadota</taxon>
        <taxon>Alphaproteobacteria</taxon>
        <taxon>Hyphomicrobiales</taxon>
        <taxon>Rhizobiaceae</taxon>
        <taxon>Rhizobium/Agrobacterium group</taxon>
        <taxon>Allorhizobium</taxon>
    </lineage>
</organism>